<keyword evidence="2" id="KW-1185">Reference proteome</keyword>
<sequence>MTTPPPPRPTRVLLGVRGMNREAGERVAATLLALPGVSRATPDDGQIEVHYDPSQHTVMDLVRAVRSQGFLAGML</sequence>
<dbReference type="SUPFAM" id="SSF55008">
    <property type="entry name" value="HMA, heavy metal-associated domain"/>
    <property type="match status" value="1"/>
</dbReference>
<accession>A0ABW1DL89</accession>
<gene>
    <name evidence="1" type="ORF">ACFPQ6_07295</name>
</gene>
<dbReference type="InterPro" id="IPR036163">
    <property type="entry name" value="HMA_dom_sf"/>
</dbReference>
<dbReference type="Proteomes" id="UP001595979">
    <property type="component" value="Unassembled WGS sequence"/>
</dbReference>
<evidence type="ECO:0000313" key="1">
    <source>
        <dbReference type="EMBL" id="MFC5848114.1"/>
    </source>
</evidence>
<dbReference type="EMBL" id="JBHSOH010000006">
    <property type="protein sequence ID" value="MFC5848114.1"/>
    <property type="molecule type" value="Genomic_DNA"/>
</dbReference>
<comment type="caution">
    <text evidence="1">The sequence shown here is derived from an EMBL/GenBank/DDBJ whole genome shotgun (WGS) entry which is preliminary data.</text>
</comment>
<organism evidence="1 2">
    <name type="scientific">Deinococcus petrolearius</name>
    <dbReference type="NCBI Taxonomy" id="1751295"/>
    <lineage>
        <taxon>Bacteria</taxon>
        <taxon>Thermotogati</taxon>
        <taxon>Deinococcota</taxon>
        <taxon>Deinococci</taxon>
        <taxon>Deinococcales</taxon>
        <taxon>Deinococcaceae</taxon>
        <taxon>Deinococcus</taxon>
    </lineage>
</organism>
<evidence type="ECO:0000313" key="2">
    <source>
        <dbReference type="Proteomes" id="UP001595979"/>
    </source>
</evidence>
<proteinExistence type="predicted"/>
<name>A0ABW1DL89_9DEIO</name>
<reference evidence="2" key="1">
    <citation type="journal article" date="2019" name="Int. J. Syst. Evol. Microbiol.">
        <title>The Global Catalogue of Microorganisms (GCM) 10K type strain sequencing project: providing services to taxonomists for standard genome sequencing and annotation.</title>
        <authorList>
            <consortium name="The Broad Institute Genomics Platform"/>
            <consortium name="The Broad Institute Genome Sequencing Center for Infectious Disease"/>
            <person name="Wu L."/>
            <person name="Ma J."/>
        </authorList>
    </citation>
    <scope>NUCLEOTIDE SEQUENCE [LARGE SCALE GENOMIC DNA]</scope>
    <source>
        <strain evidence="2">CGMCC 1.15053</strain>
    </source>
</reference>
<dbReference type="RefSeq" id="WP_380047850.1">
    <property type="nucleotide sequence ID" value="NZ_JBHSOH010000006.1"/>
</dbReference>
<protein>
    <submittedName>
        <fullName evidence="1">Heavy-metal-associated domain-containing protein</fullName>
    </submittedName>
</protein>
<dbReference type="Gene3D" id="3.30.70.100">
    <property type="match status" value="1"/>
</dbReference>